<dbReference type="PANTHER" id="PTHR48051:SF36">
    <property type="entry name" value="CASPASE FAMILY P20 DOMAIN-CONTAINING PROTEIN"/>
    <property type="match status" value="1"/>
</dbReference>
<accession>A0ABD0YW26</accession>
<evidence type="ECO:0000313" key="4">
    <source>
        <dbReference type="EMBL" id="KAL1140161.1"/>
    </source>
</evidence>
<dbReference type="InterPro" id="IPR032675">
    <property type="entry name" value="LRR_dom_sf"/>
</dbReference>
<dbReference type="SMART" id="SM00364">
    <property type="entry name" value="LRR_BAC"/>
    <property type="match status" value="4"/>
</dbReference>
<dbReference type="SUPFAM" id="SSF52058">
    <property type="entry name" value="L domain-like"/>
    <property type="match status" value="1"/>
</dbReference>
<dbReference type="EMBL" id="JBFDAA010000001">
    <property type="protein sequence ID" value="KAL1140161.1"/>
    <property type="molecule type" value="Genomic_DNA"/>
</dbReference>
<dbReference type="InterPro" id="IPR055414">
    <property type="entry name" value="LRR_R13L4/SHOC2-like"/>
</dbReference>
<dbReference type="Gene3D" id="3.80.10.10">
    <property type="entry name" value="Ribonuclease Inhibitor"/>
    <property type="match status" value="1"/>
</dbReference>
<proteinExistence type="predicted"/>
<keyword evidence="1" id="KW-0433">Leucine-rich repeat</keyword>
<dbReference type="SMART" id="SM00369">
    <property type="entry name" value="LRR_TYP"/>
    <property type="match status" value="4"/>
</dbReference>
<gene>
    <name evidence="4" type="ORF">AAG570_000093</name>
</gene>
<evidence type="ECO:0000256" key="1">
    <source>
        <dbReference type="ARBA" id="ARBA00022614"/>
    </source>
</evidence>
<dbReference type="InterPro" id="IPR003591">
    <property type="entry name" value="Leu-rich_rpt_typical-subtyp"/>
</dbReference>
<evidence type="ECO:0000259" key="3">
    <source>
        <dbReference type="Pfam" id="PF23598"/>
    </source>
</evidence>
<keyword evidence="5" id="KW-1185">Reference proteome</keyword>
<keyword evidence="2" id="KW-0677">Repeat</keyword>
<name>A0ABD0YW26_9HEMI</name>
<dbReference type="AlphaFoldDB" id="A0ABD0YW26"/>
<comment type="caution">
    <text evidence="4">The sequence shown here is derived from an EMBL/GenBank/DDBJ whole genome shotgun (WGS) entry which is preliminary data.</text>
</comment>
<evidence type="ECO:0000313" key="5">
    <source>
        <dbReference type="Proteomes" id="UP001558652"/>
    </source>
</evidence>
<reference evidence="4 5" key="1">
    <citation type="submission" date="2024-07" db="EMBL/GenBank/DDBJ databases">
        <title>Chromosome-level genome assembly of the water stick insect Ranatra chinensis (Heteroptera: Nepidae).</title>
        <authorList>
            <person name="Liu X."/>
        </authorList>
    </citation>
    <scope>NUCLEOTIDE SEQUENCE [LARGE SCALE GENOMIC DNA]</scope>
    <source>
        <strain evidence="4">Cailab_2021Rc</strain>
        <tissue evidence="4">Muscle</tissue>
    </source>
</reference>
<feature type="domain" description="Disease resistance R13L4/SHOC-2-like LRR" evidence="3">
    <location>
        <begin position="97"/>
        <end position="179"/>
    </location>
</feature>
<protein>
    <recommendedName>
        <fullName evidence="3">Disease resistance R13L4/SHOC-2-like LRR domain-containing protein</fullName>
    </recommendedName>
</protein>
<dbReference type="Pfam" id="PF23598">
    <property type="entry name" value="LRR_14"/>
    <property type="match status" value="1"/>
</dbReference>
<organism evidence="4 5">
    <name type="scientific">Ranatra chinensis</name>
    <dbReference type="NCBI Taxonomy" id="642074"/>
    <lineage>
        <taxon>Eukaryota</taxon>
        <taxon>Metazoa</taxon>
        <taxon>Ecdysozoa</taxon>
        <taxon>Arthropoda</taxon>
        <taxon>Hexapoda</taxon>
        <taxon>Insecta</taxon>
        <taxon>Pterygota</taxon>
        <taxon>Neoptera</taxon>
        <taxon>Paraneoptera</taxon>
        <taxon>Hemiptera</taxon>
        <taxon>Heteroptera</taxon>
        <taxon>Panheteroptera</taxon>
        <taxon>Nepomorpha</taxon>
        <taxon>Nepidae</taxon>
        <taxon>Ranatrinae</taxon>
        <taxon>Ranatra</taxon>
    </lineage>
</organism>
<sequence length="398" mass="46160">MDVNMINELKGKRILHWNYRGLNTLPDELKHFGELVEDLYLKWNNITALPPWIVEMKFLTNLYLYGNGLVNLPDEIGEMKSLSTLSLENNKIRTLPKTIGNLKNLNYLILELNQIEFLPTEIGQLKSLYVLNMKGNGLKELPSEVCLLNSLQELILDCNQLTCLPRNIVYLPNLNYLSINLNLLLYLPSIWFMSNPQVRFSHNSYLNYLSYDWGCALTKVGQFLITGSVWHFDISGCTMGKLDSGEFKVCKRIMVADKVLILPPFTKFFSFKRHYIPSLFELAIRNVYTHMFGTKDIRQCLYPKVFELLPKEMKHILWQGPLALCHHCKKPIFTECILSIIVKYILTTGQDLPNPHQILACIYFCSNNCTLIFAKYELDNENELLENISSQQLEWTIC</sequence>
<evidence type="ECO:0000256" key="2">
    <source>
        <dbReference type="ARBA" id="ARBA00022737"/>
    </source>
</evidence>
<dbReference type="PANTHER" id="PTHR48051">
    <property type="match status" value="1"/>
</dbReference>
<dbReference type="InterPro" id="IPR050216">
    <property type="entry name" value="LRR_domain-containing"/>
</dbReference>
<dbReference type="Proteomes" id="UP001558652">
    <property type="component" value="Unassembled WGS sequence"/>
</dbReference>